<dbReference type="InterPro" id="IPR046674">
    <property type="entry name" value="DUF6544"/>
</dbReference>
<dbReference type="Pfam" id="PF20181">
    <property type="entry name" value="DUF6544"/>
    <property type="match status" value="1"/>
</dbReference>
<protein>
    <recommendedName>
        <fullName evidence="3">WG repeat-containing protein</fullName>
    </recommendedName>
</protein>
<dbReference type="AlphaFoldDB" id="A0A554VGP3"/>
<comment type="caution">
    <text evidence="1">The sequence shown here is derived from an EMBL/GenBank/DDBJ whole genome shotgun (WGS) entry which is preliminary data.</text>
</comment>
<gene>
    <name evidence="1" type="ORF">FOF46_19040</name>
</gene>
<organism evidence="1 2">
    <name type="scientific">Aquimarina algiphila</name>
    <dbReference type="NCBI Taxonomy" id="2047982"/>
    <lineage>
        <taxon>Bacteria</taxon>
        <taxon>Pseudomonadati</taxon>
        <taxon>Bacteroidota</taxon>
        <taxon>Flavobacteriia</taxon>
        <taxon>Flavobacteriales</taxon>
        <taxon>Flavobacteriaceae</taxon>
        <taxon>Aquimarina</taxon>
    </lineage>
</organism>
<evidence type="ECO:0000313" key="1">
    <source>
        <dbReference type="EMBL" id="TSE06564.1"/>
    </source>
</evidence>
<dbReference type="Proteomes" id="UP000318833">
    <property type="component" value="Unassembled WGS sequence"/>
</dbReference>
<dbReference type="RefSeq" id="WP_143917553.1">
    <property type="nucleotide sequence ID" value="NZ_CANMIK010000049.1"/>
</dbReference>
<dbReference type="OrthoDB" id="9786534at2"/>
<accession>A0A554VGP3</accession>
<reference evidence="1 2" key="1">
    <citation type="submission" date="2019-07" db="EMBL/GenBank/DDBJ databases">
        <title>The draft genome sequence of Aquimarina algiphila M91.</title>
        <authorList>
            <person name="Meng X."/>
        </authorList>
    </citation>
    <scope>NUCLEOTIDE SEQUENCE [LARGE SCALE GENOMIC DNA]</scope>
    <source>
        <strain evidence="1 2">M91</strain>
    </source>
</reference>
<dbReference type="EMBL" id="VLNR01000044">
    <property type="protein sequence ID" value="TSE06564.1"/>
    <property type="molecule type" value="Genomic_DNA"/>
</dbReference>
<name>A0A554VGP3_9FLAO</name>
<proteinExistence type="predicted"/>
<evidence type="ECO:0008006" key="3">
    <source>
        <dbReference type="Google" id="ProtNLM"/>
    </source>
</evidence>
<keyword evidence="2" id="KW-1185">Reference proteome</keyword>
<evidence type="ECO:0000313" key="2">
    <source>
        <dbReference type="Proteomes" id="UP000318833"/>
    </source>
</evidence>
<sequence>MIIGSIVLLLFLIGVAGISSFNSRVEKEKTALFNSKRGDQKITKNDLKNLPNLIKNHLIKTGVLGKPKYCNATFKQTGMIKTNPEKNWLSFTAIQYMSSNNPGFIWTAKTLPMLIRDKYVNHRGEVKVSLLGLKNLILFTGQKVDQSSLGRYLGELIWFPMGFLDPDILWQTIDSKTIKATITKNSQVLDGLFIFNQNGMIDLFKTKRYRDIELENFIGEVGEYQDYDGLIIPNKMTAIWDSKEGKQEYFKADIKGYTLL</sequence>